<gene>
    <name evidence="1" type="ORF">LMG28688_00811</name>
</gene>
<reference evidence="1 2" key="1">
    <citation type="submission" date="2020-04" db="EMBL/GenBank/DDBJ databases">
        <authorList>
            <person name="De Canck E."/>
        </authorList>
    </citation>
    <scope>NUCLEOTIDE SEQUENCE [LARGE SCALE GENOMIC DNA]</scope>
    <source>
        <strain evidence="1 2">LMG 28688</strain>
    </source>
</reference>
<organism evidence="1 2">
    <name type="scientific">Paraburkholderia caffeinitolerans</name>
    <dbReference type="NCBI Taxonomy" id="1723730"/>
    <lineage>
        <taxon>Bacteria</taxon>
        <taxon>Pseudomonadati</taxon>
        <taxon>Pseudomonadota</taxon>
        <taxon>Betaproteobacteria</taxon>
        <taxon>Burkholderiales</taxon>
        <taxon>Burkholderiaceae</taxon>
        <taxon>Paraburkholderia</taxon>
    </lineage>
</organism>
<dbReference type="EMBL" id="CADIKL010000003">
    <property type="protein sequence ID" value="CAB3779344.1"/>
    <property type="molecule type" value="Genomic_DNA"/>
</dbReference>
<sequence length="163" mass="17847">MKVDITENGTLTIVPGSSLEAFALKKWAQAVDWNGAHDAGLRMVVSTSECVEPPLGSVDASGERRDGMMPTWIFDRMVKALQPAWDYIQDHPDQFSARPGDDKNVILVDFFMRQVMGKRDRTRDVGVMAKAIFGAAVGEAIVEPWALAGAAYDALYAEAETRA</sequence>
<dbReference type="Proteomes" id="UP000494119">
    <property type="component" value="Unassembled WGS sequence"/>
</dbReference>
<protein>
    <submittedName>
        <fullName evidence="1">Uncharacterized protein</fullName>
    </submittedName>
</protein>
<proteinExistence type="predicted"/>
<accession>A0A6J5FJK4</accession>
<keyword evidence="2" id="KW-1185">Reference proteome</keyword>
<name>A0A6J5FJK4_9BURK</name>
<dbReference type="RefSeq" id="WP_175194278.1">
    <property type="nucleotide sequence ID" value="NZ_CADIKL010000003.1"/>
</dbReference>
<dbReference type="AlphaFoldDB" id="A0A6J5FJK4"/>
<evidence type="ECO:0000313" key="1">
    <source>
        <dbReference type="EMBL" id="CAB3779344.1"/>
    </source>
</evidence>
<evidence type="ECO:0000313" key="2">
    <source>
        <dbReference type="Proteomes" id="UP000494119"/>
    </source>
</evidence>